<organism evidence="3 4">
    <name type="scientific">Geodermatophilus sabuli</name>
    <dbReference type="NCBI Taxonomy" id="1564158"/>
    <lineage>
        <taxon>Bacteria</taxon>
        <taxon>Bacillati</taxon>
        <taxon>Actinomycetota</taxon>
        <taxon>Actinomycetes</taxon>
        <taxon>Geodermatophilales</taxon>
        <taxon>Geodermatophilaceae</taxon>
        <taxon>Geodermatophilus</taxon>
    </lineage>
</organism>
<proteinExistence type="predicted"/>
<feature type="region of interest" description="Disordered" evidence="1">
    <location>
        <begin position="669"/>
        <end position="688"/>
    </location>
</feature>
<keyword evidence="4" id="KW-1185">Reference proteome</keyword>
<keyword evidence="2" id="KW-0812">Transmembrane</keyword>
<reference evidence="3 4" key="1">
    <citation type="submission" date="2017-09" db="EMBL/GenBank/DDBJ databases">
        <authorList>
            <person name="Ehlers B."/>
            <person name="Leendertz F.H."/>
        </authorList>
    </citation>
    <scope>NUCLEOTIDE SEQUENCE [LARGE SCALE GENOMIC DNA]</scope>
    <source>
        <strain evidence="3 4">DSM 46844</strain>
    </source>
</reference>
<dbReference type="AlphaFoldDB" id="A0A285EK30"/>
<dbReference type="Proteomes" id="UP000219514">
    <property type="component" value="Unassembled WGS sequence"/>
</dbReference>
<evidence type="ECO:0000256" key="2">
    <source>
        <dbReference type="SAM" id="Phobius"/>
    </source>
</evidence>
<keyword evidence="2" id="KW-0472">Membrane</keyword>
<dbReference type="EMBL" id="OBDO01000016">
    <property type="protein sequence ID" value="SNX99213.1"/>
    <property type="molecule type" value="Genomic_DNA"/>
</dbReference>
<keyword evidence="2" id="KW-1133">Transmembrane helix</keyword>
<protein>
    <submittedName>
        <fullName evidence="3">Uncharacterized protein</fullName>
    </submittedName>
</protein>
<name>A0A285EK30_9ACTN</name>
<accession>A0A285EK30</accession>
<evidence type="ECO:0000313" key="3">
    <source>
        <dbReference type="EMBL" id="SNX99213.1"/>
    </source>
</evidence>
<evidence type="ECO:0000256" key="1">
    <source>
        <dbReference type="SAM" id="MobiDB-lite"/>
    </source>
</evidence>
<sequence>MRAVAAALTVDWEQVADEWRVRKNDTLRGALLLYLSPADLDLLEEMLRISASGAVNEDEARRRMGHLFTVVAEQPHGALLLTLYTYSLCLETWELSTGYARITVVLDALAEEAPVVSGSEAGDALLRAAVALAEAQEPSMATENAFNCSCPVTAQQEGAAVLDRVRPVLDVLGRREPGDPELRPVADLLTQDARVLAAYFDCVQRAAAVVEAWIGGADDIDERLSQAEEAIRYAEQGVLRNDVYGTEARSHRLALEALHRQLGRRRIHVEDATVTYCYPFSLPRMSPGLAVELAGSLGGRSFGGVQVEQVDDLKLTDVWRSNDERGRSHGGVRLVLAPLRVTTLAGQVVQYDVEMRISRLGNHYLRMETRLLDADIHVVNQTLRRASMLMGEEHIDSAGLRWTKCGDYADRVIRECAVALTALADGRGSDEGPTAQYGAQLVVDVERFFTVLLSARSIVLVAPDGGRVRATGSDLPDATGYSLLSSPLRPAAVALEEWVMYDFKEPENLFAGIGFCEDLGIRTSNTTVLYMPNAPSWVHLGYEEMAEFVAALPPLFAGLESRLVDLSERLDKEVPDLRQRLHQLPGPDLTPLYERQFEVHHLEAESERLVALLKSPRLCQSSSHRQFLDAVMDRAVVRGMESDLHRQLAVLSHQHDRLTRVVDAVVSSRRREEQHSREERERQDALDRQREEEARRVQQGRLNVLLAFVGVTALAELFGWLDNSFGVRTRWGWAPWAELAVIGLGIVLIVVLSRASWQRSHPGKAEHASDRPA</sequence>
<evidence type="ECO:0000313" key="4">
    <source>
        <dbReference type="Proteomes" id="UP000219514"/>
    </source>
</evidence>
<feature type="transmembrane region" description="Helical" evidence="2">
    <location>
        <begin position="733"/>
        <end position="752"/>
    </location>
</feature>
<gene>
    <name evidence="3" type="ORF">SAMN06893097_1165</name>
</gene>